<feature type="transmembrane region" description="Helical" evidence="2">
    <location>
        <begin position="81"/>
        <end position="102"/>
    </location>
</feature>
<feature type="transmembrane region" description="Helical" evidence="2">
    <location>
        <begin position="12"/>
        <end position="34"/>
    </location>
</feature>
<evidence type="ECO:0000313" key="3">
    <source>
        <dbReference type="EMBL" id="ORX53474.1"/>
    </source>
</evidence>
<keyword evidence="2" id="KW-0472">Membrane</keyword>
<gene>
    <name evidence="3" type="ORF">DM01DRAFT_1336011</name>
</gene>
<feature type="transmembrane region" description="Helical" evidence="2">
    <location>
        <begin position="46"/>
        <end position="69"/>
    </location>
</feature>
<sequence length="326" mass="35818">MGARVFWLGTFRVLLLILSSATLACHIAQIILLGDTSWVADKNIPYFLYFIGPGISVISSLALVALVCFNVPTIRGDRVLALLNAALMIAVVIASTLLTQYVPWTPGQTYTLSSKGFQPHCPTANPLAKNRCWLSNGMWLGSIVVAAFWLIHLLFVFVQQRSDIFDDDDYEMYDYEDHRDIAMAVTSESPVPSNKMPPMPPAHHAMSPAAAATMNNGSPYNTILPDSYGYYEPHDTVAYDQQPYDGYDYNHYPGTPTGGYYGGQQAVDPHQTYNVVDTYAAPQPPTAHAAGTMTPSSTTGSHPDDSAYFPHSPHTPIKNVPHTYDH</sequence>
<dbReference type="Proteomes" id="UP000242146">
    <property type="component" value="Unassembled WGS sequence"/>
</dbReference>
<comment type="caution">
    <text evidence="3">The sequence shown here is derived from an EMBL/GenBank/DDBJ whole genome shotgun (WGS) entry which is preliminary data.</text>
</comment>
<evidence type="ECO:0000313" key="4">
    <source>
        <dbReference type="Proteomes" id="UP000242146"/>
    </source>
</evidence>
<evidence type="ECO:0000256" key="1">
    <source>
        <dbReference type="SAM" id="MobiDB-lite"/>
    </source>
</evidence>
<feature type="transmembrane region" description="Helical" evidence="2">
    <location>
        <begin position="137"/>
        <end position="158"/>
    </location>
</feature>
<feature type="region of interest" description="Disordered" evidence="1">
    <location>
        <begin position="281"/>
        <end position="326"/>
    </location>
</feature>
<dbReference type="EMBL" id="MCGT01000015">
    <property type="protein sequence ID" value="ORX53474.1"/>
    <property type="molecule type" value="Genomic_DNA"/>
</dbReference>
<dbReference type="AlphaFoldDB" id="A0A1X2GGN9"/>
<keyword evidence="4" id="KW-1185">Reference proteome</keyword>
<keyword evidence="2" id="KW-1133">Transmembrane helix</keyword>
<organism evidence="3 4">
    <name type="scientific">Hesseltinella vesiculosa</name>
    <dbReference type="NCBI Taxonomy" id="101127"/>
    <lineage>
        <taxon>Eukaryota</taxon>
        <taxon>Fungi</taxon>
        <taxon>Fungi incertae sedis</taxon>
        <taxon>Mucoromycota</taxon>
        <taxon>Mucoromycotina</taxon>
        <taxon>Mucoromycetes</taxon>
        <taxon>Mucorales</taxon>
        <taxon>Cunninghamellaceae</taxon>
        <taxon>Hesseltinella</taxon>
    </lineage>
</organism>
<keyword evidence="2" id="KW-0812">Transmembrane</keyword>
<protein>
    <submittedName>
        <fullName evidence="3">Uncharacterized protein</fullName>
    </submittedName>
</protein>
<accession>A0A1X2GGN9</accession>
<reference evidence="3 4" key="1">
    <citation type="submission" date="2016-07" db="EMBL/GenBank/DDBJ databases">
        <title>Pervasive Adenine N6-methylation of Active Genes in Fungi.</title>
        <authorList>
            <consortium name="DOE Joint Genome Institute"/>
            <person name="Mondo S.J."/>
            <person name="Dannebaum R.O."/>
            <person name="Kuo R.C."/>
            <person name="Labutti K."/>
            <person name="Haridas S."/>
            <person name="Kuo A."/>
            <person name="Salamov A."/>
            <person name="Ahrendt S.R."/>
            <person name="Lipzen A."/>
            <person name="Sullivan W."/>
            <person name="Andreopoulos W.B."/>
            <person name="Clum A."/>
            <person name="Lindquist E."/>
            <person name="Daum C."/>
            <person name="Ramamoorthy G.K."/>
            <person name="Gryganskyi A."/>
            <person name="Culley D."/>
            <person name="Magnuson J.K."/>
            <person name="James T.Y."/>
            <person name="O'Malley M.A."/>
            <person name="Stajich J.E."/>
            <person name="Spatafora J.W."/>
            <person name="Visel A."/>
            <person name="Grigoriev I.V."/>
        </authorList>
    </citation>
    <scope>NUCLEOTIDE SEQUENCE [LARGE SCALE GENOMIC DNA]</scope>
    <source>
        <strain evidence="3 4">NRRL 3301</strain>
    </source>
</reference>
<name>A0A1X2GGN9_9FUNG</name>
<dbReference type="PROSITE" id="PS51257">
    <property type="entry name" value="PROKAR_LIPOPROTEIN"/>
    <property type="match status" value="1"/>
</dbReference>
<evidence type="ECO:0000256" key="2">
    <source>
        <dbReference type="SAM" id="Phobius"/>
    </source>
</evidence>
<proteinExistence type="predicted"/>
<dbReference type="OrthoDB" id="2262177at2759"/>